<dbReference type="EC" id="4.2.1.96" evidence="4"/>
<dbReference type="CDD" id="cd00913">
    <property type="entry name" value="PCD_DCoH_subfamily_a"/>
    <property type="match status" value="1"/>
</dbReference>
<dbReference type="RefSeq" id="WP_098038531.1">
    <property type="nucleotide sequence ID" value="NZ_CWGJ01000015.1"/>
</dbReference>
<dbReference type="EMBL" id="CWGJ01000015">
    <property type="protein sequence ID" value="CRX38672.1"/>
    <property type="molecule type" value="Genomic_DNA"/>
</dbReference>
<reference evidence="6" key="1">
    <citation type="submission" date="2015-06" db="EMBL/GenBank/DDBJ databases">
        <authorList>
            <person name="Bertelli C."/>
        </authorList>
    </citation>
    <scope>NUCLEOTIDE SEQUENCE [LARGE SCALE GENOMIC DNA]</scope>
    <source>
        <strain evidence="6">CRIB-30</strain>
    </source>
</reference>
<proteinExistence type="inferred from homology"/>
<dbReference type="InterPro" id="IPR036428">
    <property type="entry name" value="PCD_sf"/>
</dbReference>
<dbReference type="AlphaFoldDB" id="A0A0H5DQ92"/>
<dbReference type="SUPFAM" id="SSF55248">
    <property type="entry name" value="PCD-like"/>
    <property type="match status" value="1"/>
</dbReference>
<protein>
    <recommendedName>
        <fullName evidence="4">Putative pterin-4-alpha-carbinolamine dehydratase</fullName>
        <shortName evidence="4">PHS</shortName>
        <ecNumber evidence="4">4.2.1.96</ecNumber>
    </recommendedName>
    <alternativeName>
        <fullName evidence="4">4-alpha-hydroxy-tetrahydropterin dehydratase</fullName>
    </alternativeName>
    <alternativeName>
        <fullName evidence="4">Pterin carbinolamine dehydratase</fullName>
        <shortName evidence="4">PCD</shortName>
    </alternativeName>
</protein>
<dbReference type="Gene3D" id="3.30.1360.20">
    <property type="entry name" value="Transcriptional coactivator/pterin dehydratase"/>
    <property type="match status" value="1"/>
</dbReference>
<accession>A0A0H5DQ92</accession>
<evidence type="ECO:0000256" key="3">
    <source>
        <dbReference type="ARBA" id="ARBA00023239"/>
    </source>
</evidence>
<dbReference type="HAMAP" id="MF_00434">
    <property type="entry name" value="Pterin_4_alpha"/>
    <property type="match status" value="1"/>
</dbReference>
<keyword evidence="3 4" id="KW-0456">Lyase</keyword>
<dbReference type="GO" id="GO:0006729">
    <property type="term" value="P:tetrahydrobiopterin biosynthetic process"/>
    <property type="evidence" value="ECO:0007669"/>
    <property type="project" value="InterPro"/>
</dbReference>
<dbReference type="Proteomes" id="UP000220251">
    <property type="component" value="Unassembled WGS sequence"/>
</dbReference>
<name>A0A0H5DQ92_9BACT</name>
<comment type="similarity">
    <text evidence="2 4">Belongs to the pterin-4-alpha-carbinolamine dehydratase family.</text>
</comment>
<dbReference type="OrthoDB" id="9800108at2"/>
<evidence type="ECO:0000313" key="6">
    <source>
        <dbReference type="Proteomes" id="UP000220251"/>
    </source>
</evidence>
<evidence type="ECO:0000256" key="2">
    <source>
        <dbReference type="ARBA" id="ARBA00006472"/>
    </source>
</evidence>
<keyword evidence="6" id="KW-1185">Reference proteome</keyword>
<evidence type="ECO:0000313" key="5">
    <source>
        <dbReference type="EMBL" id="CRX38672.1"/>
    </source>
</evidence>
<dbReference type="GO" id="GO:0008124">
    <property type="term" value="F:4-alpha-hydroxytetrahydrobiopterin dehydratase activity"/>
    <property type="evidence" value="ECO:0007669"/>
    <property type="project" value="UniProtKB-UniRule"/>
</dbReference>
<dbReference type="Pfam" id="PF01329">
    <property type="entry name" value="Pterin_4a"/>
    <property type="match status" value="1"/>
</dbReference>
<dbReference type="InterPro" id="IPR001533">
    <property type="entry name" value="Pterin_deHydtase"/>
</dbReference>
<dbReference type="PANTHER" id="PTHR12599:SF0">
    <property type="entry name" value="PTERIN-4-ALPHA-CARBINOLAMINE DEHYDRATASE"/>
    <property type="match status" value="1"/>
</dbReference>
<comment type="catalytic activity">
    <reaction evidence="1 4">
        <text>(4aS,6R)-4a-hydroxy-L-erythro-5,6,7,8-tetrahydrobiopterin = (6R)-L-erythro-6,7-dihydrobiopterin + H2O</text>
        <dbReference type="Rhea" id="RHEA:11920"/>
        <dbReference type="ChEBI" id="CHEBI:15377"/>
        <dbReference type="ChEBI" id="CHEBI:15642"/>
        <dbReference type="ChEBI" id="CHEBI:43120"/>
        <dbReference type="EC" id="4.2.1.96"/>
    </reaction>
</comment>
<organism evidence="5 6">
    <name type="scientific">Estrella lausannensis</name>
    <dbReference type="NCBI Taxonomy" id="483423"/>
    <lineage>
        <taxon>Bacteria</taxon>
        <taxon>Pseudomonadati</taxon>
        <taxon>Chlamydiota</taxon>
        <taxon>Chlamydiia</taxon>
        <taxon>Parachlamydiales</taxon>
        <taxon>Candidatus Criblamydiaceae</taxon>
        <taxon>Estrella</taxon>
    </lineage>
</organism>
<dbReference type="PANTHER" id="PTHR12599">
    <property type="entry name" value="PTERIN-4-ALPHA-CARBINOLAMINE DEHYDRATASE"/>
    <property type="match status" value="1"/>
</dbReference>
<sequence length="120" mass="13854">MKEKHCPLHEKKCVPCQGGVPPLEGHRVHELIKELSPGWKADTEQHLHKEWHFRDFKEAWRFVDRISEIAEGEGHHPDIYLSWGKVAVTLWTHKINGLTESDFILAAKYDKAFDNSSKGS</sequence>
<evidence type="ECO:0000256" key="1">
    <source>
        <dbReference type="ARBA" id="ARBA00001554"/>
    </source>
</evidence>
<gene>
    <name evidence="5" type="ORF">ELAC_1333</name>
</gene>
<evidence type="ECO:0000256" key="4">
    <source>
        <dbReference type="HAMAP-Rule" id="MF_00434"/>
    </source>
</evidence>